<name>A0ABS6D0J4_9FIRM</name>
<reference evidence="1 2" key="1">
    <citation type="submission" date="2021-06" db="EMBL/GenBank/DDBJ databases">
        <title>Faecalicatena sp. nov. isolated from porcine feces.</title>
        <authorList>
            <person name="Oh B.S."/>
            <person name="Lee J.H."/>
        </authorList>
    </citation>
    <scope>NUCLEOTIDE SEQUENCE [LARGE SCALE GENOMIC DNA]</scope>
    <source>
        <strain evidence="1 2">AGMB00832</strain>
    </source>
</reference>
<sequence>MLLRDIRHYSDLRYQGDETMRERKELLSEHRKVVLAEQKKWADYLENLDRKITYYETEIEFLGEEYGKKDGTVPKCI</sequence>
<protein>
    <submittedName>
        <fullName evidence="1">Uncharacterized protein</fullName>
    </submittedName>
</protein>
<organism evidence="1 2">
    <name type="scientific">Faecalicatena faecalis</name>
    <dbReference type="NCBI Taxonomy" id="2726362"/>
    <lineage>
        <taxon>Bacteria</taxon>
        <taxon>Bacillati</taxon>
        <taxon>Bacillota</taxon>
        <taxon>Clostridia</taxon>
        <taxon>Lachnospirales</taxon>
        <taxon>Lachnospiraceae</taxon>
        <taxon>Faecalicatena</taxon>
    </lineage>
</organism>
<keyword evidence="2" id="KW-1185">Reference proteome</keyword>
<dbReference type="EMBL" id="JABACJ020000002">
    <property type="protein sequence ID" value="MBU3875025.1"/>
    <property type="molecule type" value="Genomic_DNA"/>
</dbReference>
<comment type="caution">
    <text evidence="1">The sequence shown here is derived from an EMBL/GenBank/DDBJ whole genome shotgun (WGS) entry which is preliminary data.</text>
</comment>
<gene>
    <name evidence="1" type="ORF">HGO97_004245</name>
</gene>
<evidence type="ECO:0000313" key="2">
    <source>
        <dbReference type="Proteomes" id="UP000723714"/>
    </source>
</evidence>
<evidence type="ECO:0000313" key="1">
    <source>
        <dbReference type="EMBL" id="MBU3875025.1"/>
    </source>
</evidence>
<proteinExistence type="predicted"/>
<accession>A0ABS6D0J4</accession>
<dbReference type="Proteomes" id="UP000723714">
    <property type="component" value="Unassembled WGS sequence"/>
</dbReference>